<dbReference type="EMBL" id="NMUH01000332">
    <property type="protein sequence ID" value="MQL77126.1"/>
    <property type="molecule type" value="Genomic_DNA"/>
</dbReference>
<dbReference type="AlphaFoldDB" id="A0A843U4A0"/>
<organism evidence="1 2">
    <name type="scientific">Colocasia esculenta</name>
    <name type="common">Wild taro</name>
    <name type="synonym">Arum esculentum</name>
    <dbReference type="NCBI Taxonomy" id="4460"/>
    <lineage>
        <taxon>Eukaryota</taxon>
        <taxon>Viridiplantae</taxon>
        <taxon>Streptophyta</taxon>
        <taxon>Embryophyta</taxon>
        <taxon>Tracheophyta</taxon>
        <taxon>Spermatophyta</taxon>
        <taxon>Magnoliopsida</taxon>
        <taxon>Liliopsida</taxon>
        <taxon>Araceae</taxon>
        <taxon>Aroideae</taxon>
        <taxon>Colocasieae</taxon>
        <taxon>Colocasia</taxon>
    </lineage>
</organism>
<keyword evidence="2" id="KW-1185">Reference proteome</keyword>
<reference evidence="1" key="1">
    <citation type="submission" date="2017-07" db="EMBL/GenBank/DDBJ databases">
        <title>Taro Niue Genome Assembly and Annotation.</title>
        <authorList>
            <person name="Atibalentja N."/>
            <person name="Keating K."/>
            <person name="Fields C.J."/>
        </authorList>
    </citation>
    <scope>NUCLEOTIDE SEQUENCE</scope>
    <source>
        <strain evidence="1">Niue_2</strain>
        <tissue evidence="1">Leaf</tissue>
    </source>
</reference>
<gene>
    <name evidence="1" type="ORF">Taro_009534</name>
</gene>
<protein>
    <submittedName>
        <fullName evidence="1">Uncharacterized protein</fullName>
    </submittedName>
</protein>
<sequence>MTVGHNVSLDHVNLGQSNHTESACHGDHKLCSTRHDNSYLGIGIAYVSTIWNRHFEKVDRTLVSQNSV</sequence>
<proteinExistence type="predicted"/>
<comment type="caution">
    <text evidence="1">The sequence shown here is derived from an EMBL/GenBank/DDBJ whole genome shotgun (WGS) entry which is preliminary data.</text>
</comment>
<evidence type="ECO:0000313" key="2">
    <source>
        <dbReference type="Proteomes" id="UP000652761"/>
    </source>
</evidence>
<evidence type="ECO:0000313" key="1">
    <source>
        <dbReference type="EMBL" id="MQL77126.1"/>
    </source>
</evidence>
<name>A0A843U4A0_COLES</name>
<accession>A0A843U4A0</accession>
<dbReference type="Proteomes" id="UP000652761">
    <property type="component" value="Unassembled WGS sequence"/>
</dbReference>